<dbReference type="GO" id="GO:0004553">
    <property type="term" value="F:hydrolase activity, hydrolyzing O-glycosyl compounds"/>
    <property type="evidence" value="ECO:0007669"/>
    <property type="project" value="InterPro"/>
</dbReference>
<sequence length="397" mass="44593">MRTRPSILLSNFLMPIDSKIMKRILCITGTRADFGKLKPLLAYIENHPDLELHLIVTGMHMMKTYGRTCKEVTRENYQHTYLFSNQIQGEPMGAVLGNTITFISRLSDEIEPDMVMIHGDRLEALAGATVGALSSRLVCHIEGGELSGTVDDSIRHSISKLSHIHLVANEQAVTRLVQMGEKRKHIHIIGSPDLDVMASSTLPSLEEVKEYYGLPYENYGISMFHPVTTEAHLMPQYAAQYFKALELSGQNIISIYPNNDTGTESILQELLKYQSDKFIAFPSIRFEYFLVLLKHAKFMVGNSSAGIREAPLYGVPSIDVGTRQSNRHMGKSIIHTDYETKNIFDAIQQACSLGKFEADDTFNGGDTRTSTERFAEVINNPETWNVSAQKRFIDLNL</sequence>
<feature type="domain" description="UDP-N-acetylglucosamine 2-epimerase" evidence="1">
    <location>
        <begin position="44"/>
        <end position="365"/>
    </location>
</feature>
<dbReference type="Pfam" id="PF02350">
    <property type="entry name" value="Epimerase_2"/>
    <property type="match status" value="1"/>
</dbReference>
<dbReference type="PANTHER" id="PTHR43174:SF3">
    <property type="entry name" value="UDP-N-ACETYLGLUCOSAMINE 2-EPIMERASE"/>
    <property type="match status" value="1"/>
</dbReference>
<evidence type="ECO:0000313" key="2">
    <source>
        <dbReference type="EMBL" id="CRY99781.1"/>
    </source>
</evidence>
<dbReference type="PANTHER" id="PTHR43174">
    <property type="entry name" value="UDP-N-ACETYLGLUCOSAMINE 2-EPIMERASE"/>
    <property type="match status" value="1"/>
</dbReference>
<keyword evidence="2" id="KW-0413">Isomerase</keyword>
<organism evidence="2 3">
    <name type="scientific">Neisseria meningitidis serogroup B</name>
    <dbReference type="NCBI Taxonomy" id="491"/>
    <lineage>
        <taxon>Bacteria</taxon>
        <taxon>Pseudomonadati</taxon>
        <taxon>Pseudomonadota</taxon>
        <taxon>Betaproteobacteria</taxon>
        <taxon>Neisseriales</taxon>
        <taxon>Neisseriaceae</taxon>
        <taxon>Neisseria</taxon>
    </lineage>
</organism>
<evidence type="ECO:0000313" key="3">
    <source>
        <dbReference type="Proteomes" id="UP000182715"/>
    </source>
</evidence>
<dbReference type="NCBIfam" id="TIGR03568">
    <property type="entry name" value="NeuC_NnaA"/>
    <property type="match status" value="1"/>
</dbReference>
<dbReference type="AlphaFoldDB" id="A0A0H5QE21"/>
<dbReference type="GO" id="GO:0008761">
    <property type="term" value="F:UDP-N-acetylglucosamine 2-epimerase activity"/>
    <property type="evidence" value="ECO:0007669"/>
    <property type="project" value="UniProtKB-EC"/>
</dbReference>
<reference evidence="2 3" key="1">
    <citation type="submission" date="2014-11" db="EMBL/GenBank/DDBJ databases">
        <authorList>
            <person name="Diene M.Seydina."/>
        </authorList>
    </citation>
    <scope>NUCLEOTIDE SEQUENCE [LARGE SCALE GENOMIC DNA]</scope>
    <source>
        <strain evidence="2 3">Neisseria meningitidis CHUV</strain>
    </source>
</reference>
<accession>A0A0H5QE21</accession>
<evidence type="ECO:0000259" key="1">
    <source>
        <dbReference type="Pfam" id="PF02350"/>
    </source>
</evidence>
<dbReference type="Proteomes" id="UP000182715">
    <property type="component" value="Unassembled WGS sequence"/>
</dbReference>
<dbReference type="InterPro" id="IPR003331">
    <property type="entry name" value="UDP_GlcNAc_Epimerase_2_dom"/>
</dbReference>
<dbReference type="EMBL" id="CVTF01000087">
    <property type="protein sequence ID" value="CRY99781.1"/>
    <property type="molecule type" value="Genomic_DNA"/>
</dbReference>
<dbReference type="SUPFAM" id="SSF53756">
    <property type="entry name" value="UDP-Glycosyltransferase/glycogen phosphorylase"/>
    <property type="match status" value="1"/>
</dbReference>
<name>A0A0H5QE21_NEIMI</name>
<dbReference type="InterPro" id="IPR029767">
    <property type="entry name" value="WecB-like"/>
</dbReference>
<dbReference type="Gene3D" id="3.40.50.2000">
    <property type="entry name" value="Glycogen Phosphorylase B"/>
    <property type="match status" value="2"/>
</dbReference>
<dbReference type="EC" id="5.1.3.14" evidence="2"/>
<dbReference type="CDD" id="cd03786">
    <property type="entry name" value="GTB_UDP-GlcNAc_2-Epimerase"/>
    <property type="match status" value="1"/>
</dbReference>
<dbReference type="GO" id="GO:0006047">
    <property type="term" value="P:UDP-N-acetylglucosamine metabolic process"/>
    <property type="evidence" value="ECO:0007669"/>
    <property type="project" value="InterPro"/>
</dbReference>
<protein>
    <submittedName>
        <fullName evidence="2">UDP-N-acetylglucosamine 2-epimerase</fullName>
        <ecNumber evidence="2">5.1.3.14</ecNumber>
    </submittedName>
</protein>
<proteinExistence type="predicted"/>
<dbReference type="InterPro" id="IPR020004">
    <property type="entry name" value="UDP-GlcNAc_Epase"/>
</dbReference>